<evidence type="ECO:0000313" key="3">
    <source>
        <dbReference type="EMBL" id="MFB9203778.1"/>
    </source>
</evidence>
<feature type="domain" description="DUF1707" evidence="2">
    <location>
        <begin position="19"/>
        <end position="70"/>
    </location>
</feature>
<dbReference type="PANTHER" id="PTHR40763:SF5">
    <property type="entry name" value="MEMBRANE PROTEIN"/>
    <property type="match status" value="1"/>
</dbReference>
<feature type="region of interest" description="Disordered" evidence="1">
    <location>
        <begin position="1"/>
        <end position="22"/>
    </location>
</feature>
<name>A0ABV5IIB5_9ACTN</name>
<dbReference type="Pfam" id="PF08044">
    <property type="entry name" value="DUF1707"/>
    <property type="match status" value="1"/>
</dbReference>
<comment type="caution">
    <text evidence="3">The sequence shown here is derived from an EMBL/GenBank/DDBJ whole genome shotgun (WGS) entry which is preliminary data.</text>
</comment>
<accession>A0ABV5IIB5</accession>
<organism evidence="3 4">
    <name type="scientific">Nonomuraea spiralis</name>
    <dbReference type="NCBI Taxonomy" id="46182"/>
    <lineage>
        <taxon>Bacteria</taxon>
        <taxon>Bacillati</taxon>
        <taxon>Actinomycetota</taxon>
        <taxon>Actinomycetes</taxon>
        <taxon>Streptosporangiales</taxon>
        <taxon>Streptosporangiaceae</taxon>
        <taxon>Nonomuraea</taxon>
    </lineage>
</organism>
<evidence type="ECO:0000259" key="2">
    <source>
        <dbReference type="Pfam" id="PF08044"/>
    </source>
</evidence>
<dbReference type="InterPro" id="IPR012551">
    <property type="entry name" value="DUF1707_SHOCT-like"/>
</dbReference>
<dbReference type="EMBL" id="JBHMEI010000015">
    <property type="protein sequence ID" value="MFB9203778.1"/>
    <property type="molecule type" value="Genomic_DNA"/>
</dbReference>
<evidence type="ECO:0000256" key="1">
    <source>
        <dbReference type="SAM" id="MobiDB-lite"/>
    </source>
</evidence>
<protein>
    <submittedName>
        <fullName evidence="3">DUF1707 domain-containing protein</fullName>
    </submittedName>
</protein>
<evidence type="ECO:0000313" key="4">
    <source>
        <dbReference type="Proteomes" id="UP001589647"/>
    </source>
</evidence>
<dbReference type="PANTHER" id="PTHR40763">
    <property type="entry name" value="MEMBRANE PROTEIN-RELATED"/>
    <property type="match status" value="1"/>
</dbReference>
<keyword evidence="4" id="KW-1185">Reference proteome</keyword>
<sequence>MTTRASGGQGPGRRAVPALRASDEDRDRVAELLRTAVVDGRLDPVEFDERLGAALTARTLDALAPLTADLIAAPAGGAPARPAAELLTIKERHGSVHRAGRWTLPRRLAVRTAWCEVTLDLTGAVRTAPELVIELRVRGGDVALILAPGMTVDAGDLSVRHGALAIDRDPRDTTPGTLHVRLTGRMRHARLDARWHPVATQGR</sequence>
<gene>
    <name evidence="3" type="ORF">ACFFV7_21485</name>
</gene>
<reference evidence="3 4" key="1">
    <citation type="submission" date="2024-09" db="EMBL/GenBank/DDBJ databases">
        <authorList>
            <person name="Sun Q."/>
            <person name="Mori K."/>
        </authorList>
    </citation>
    <scope>NUCLEOTIDE SEQUENCE [LARGE SCALE GENOMIC DNA]</scope>
    <source>
        <strain evidence="3 4">CCM 3426</strain>
    </source>
</reference>
<dbReference type="RefSeq" id="WP_189649172.1">
    <property type="nucleotide sequence ID" value="NZ_BMRC01000009.1"/>
</dbReference>
<proteinExistence type="predicted"/>
<dbReference type="Proteomes" id="UP001589647">
    <property type="component" value="Unassembled WGS sequence"/>
</dbReference>